<dbReference type="PROSITE" id="PS51186">
    <property type="entry name" value="GNAT"/>
    <property type="match status" value="1"/>
</dbReference>
<dbReference type="Gene3D" id="3.40.630.30">
    <property type="match status" value="1"/>
</dbReference>
<keyword evidence="3" id="KW-1185">Reference proteome</keyword>
<feature type="domain" description="N-acetyltransferase" evidence="1">
    <location>
        <begin position="21"/>
        <end position="199"/>
    </location>
</feature>
<reference evidence="2" key="2">
    <citation type="journal article" date="2022" name="Syst. Appl. Microbiol.">
        <title>Physiological and genomic characterisation of Luteimonas fraxinea sp. nov., a bacterial species associated with trees tolerant to ash dieback.</title>
        <authorList>
            <person name="Ulrich K."/>
            <person name="Becker R."/>
            <person name="Behrendt U."/>
            <person name="Kube M."/>
            <person name="Schneck V."/>
            <person name="Ulrich A."/>
        </authorList>
    </citation>
    <scope>NUCLEOTIDE SEQUENCE</scope>
    <source>
        <strain evidence="2">A1P009</strain>
    </source>
</reference>
<dbReference type="Proteomes" id="UP001430360">
    <property type="component" value="Unassembled WGS sequence"/>
</dbReference>
<sequence>MTSSAPTVRTLSGDAMHPWIAAVAQLRMTVFHDWPYLYAGDADYERDYLAAYARSPRSVFVLAFDGDTVVGASTGLPLADDTTEFQAPFVDQDVAVDRVFYFGESVLLPQWRGHGIGHQFFDLREAHARDLGGFDMTAFAAVDRAEDDPRRPADHHDNEVFWHKRGYVRQPGMTMLLRWDERDVGDVAHPMTFWTRPLEASA</sequence>
<gene>
    <name evidence="2" type="ORF">LTT95_17800</name>
</gene>
<proteinExistence type="predicted"/>
<dbReference type="Pfam" id="PF00583">
    <property type="entry name" value="Acetyltransf_1"/>
    <property type="match status" value="1"/>
</dbReference>
<protein>
    <submittedName>
        <fullName evidence="2">GNAT family N-acetyltransferase</fullName>
    </submittedName>
</protein>
<dbReference type="SUPFAM" id="SSF55729">
    <property type="entry name" value="Acyl-CoA N-acyltransferases (Nat)"/>
    <property type="match status" value="1"/>
</dbReference>
<name>A0ABS8UGX7_9GAMM</name>
<accession>A0ABS8UGX7</accession>
<evidence type="ECO:0000313" key="2">
    <source>
        <dbReference type="EMBL" id="MCD9098781.1"/>
    </source>
</evidence>
<dbReference type="EMBL" id="JAJQKU010000008">
    <property type="protein sequence ID" value="MCD9098781.1"/>
    <property type="molecule type" value="Genomic_DNA"/>
</dbReference>
<evidence type="ECO:0000259" key="1">
    <source>
        <dbReference type="PROSITE" id="PS51186"/>
    </source>
</evidence>
<dbReference type="CDD" id="cd04301">
    <property type="entry name" value="NAT_SF"/>
    <property type="match status" value="1"/>
</dbReference>
<comment type="caution">
    <text evidence="2">The sequence shown here is derived from an EMBL/GenBank/DDBJ whole genome shotgun (WGS) entry which is preliminary data.</text>
</comment>
<dbReference type="RefSeq" id="WP_232138173.1">
    <property type="nucleotide sequence ID" value="NZ_CP089507.1"/>
</dbReference>
<organism evidence="2 3">
    <name type="scientific">Luteimonas fraxinea</name>
    <dbReference type="NCBI Taxonomy" id="2901869"/>
    <lineage>
        <taxon>Bacteria</taxon>
        <taxon>Pseudomonadati</taxon>
        <taxon>Pseudomonadota</taxon>
        <taxon>Gammaproteobacteria</taxon>
        <taxon>Lysobacterales</taxon>
        <taxon>Lysobacteraceae</taxon>
        <taxon>Luteimonas</taxon>
    </lineage>
</organism>
<evidence type="ECO:0000313" key="3">
    <source>
        <dbReference type="Proteomes" id="UP001430360"/>
    </source>
</evidence>
<dbReference type="InterPro" id="IPR016181">
    <property type="entry name" value="Acyl_CoA_acyltransferase"/>
</dbReference>
<reference evidence="2" key="1">
    <citation type="submission" date="2021-12" db="EMBL/GenBank/DDBJ databases">
        <authorList>
            <person name="Ulrich A."/>
        </authorList>
    </citation>
    <scope>NUCLEOTIDE SEQUENCE</scope>
    <source>
        <strain evidence="2">A1P009</strain>
    </source>
</reference>
<dbReference type="InterPro" id="IPR000182">
    <property type="entry name" value="GNAT_dom"/>
</dbReference>